<evidence type="ECO:0000313" key="2">
    <source>
        <dbReference type="EMBL" id="GFZ27772.1"/>
    </source>
</evidence>
<keyword evidence="1" id="KW-0812">Transmembrane</keyword>
<evidence type="ECO:0000256" key="1">
    <source>
        <dbReference type="SAM" id="Phobius"/>
    </source>
</evidence>
<keyword evidence="1" id="KW-0472">Membrane</keyword>
<protein>
    <submittedName>
        <fullName evidence="2">Uncharacterized protein</fullName>
    </submittedName>
</protein>
<keyword evidence="3" id="KW-1185">Reference proteome</keyword>
<keyword evidence="1" id="KW-1133">Transmembrane helix</keyword>
<evidence type="ECO:0000313" key="3">
    <source>
        <dbReference type="Proteomes" id="UP000677218"/>
    </source>
</evidence>
<name>A0A916QJX5_9LACO</name>
<accession>A0A916QJX5</accession>
<sequence length="49" mass="5494">MLYYIAPILAILYIVCLIIASRNHNKLALWSSALQLVLATVVTVIAFIY</sequence>
<gene>
    <name evidence="2" type="ORF">LCB40_16520</name>
</gene>
<feature type="transmembrane region" description="Helical" evidence="1">
    <location>
        <begin position="5"/>
        <end position="21"/>
    </location>
</feature>
<organism evidence="2 3">
    <name type="scientific">Lactobacillus corticis</name>
    <dbReference type="NCBI Taxonomy" id="2201249"/>
    <lineage>
        <taxon>Bacteria</taxon>
        <taxon>Bacillati</taxon>
        <taxon>Bacillota</taxon>
        <taxon>Bacilli</taxon>
        <taxon>Lactobacillales</taxon>
        <taxon>Lactobacillaceae</taxon>
        <taxon>Lactobacillus</taxon>
    </lineage>
</organism>
<dbReference type="RefSeq" id="WP_212781452.1">
    <property type="nucleotide sequence ID" value="NZ_BMAY01000019.1"/>
</dbReference>
<dbReference type="AlphaFoldDB" id="A0A916QJX5"/>
<dbReference type="EMBL" id="BMAY01000019">
    <property type="protein sequence ID" value="GFZ27772.1"/>
    <property type="molecule type" value="Genomic_DNA"/>
</dbReference>
<feature type="transmembrane region" description="Helical" evidence="1">
    <location>
        <begin position="27"/>
        <end position="48"/>
    </location>
</feature>
<reference evidence="2" key="1">
    <citation type="submission" date="2020-08" db="EMBL/GenBank/DDBJ databases">
        <title>Taxonomic study for Lactobacillus species isolated from hardwood bark.</title>
        <authorList>
            <person name="Tohno M."/>
            <person name="Tanizawa Y."/>
        </authorList>
    </citation>
    <scope>NUCLEOTIDE SEQUENCE</scope>
    <source>
        <strain evidence="2">B40</strain>
    </source>
</reference>
<proteinExistence type="predicted"/>
<dbReference type="Proteomes" id="UP000677218">
    <property type="component" value="Unassembled WGS sequence"/>
</dbReference>
<comment type="caution">
    <text evidence="2">The sequence shown here is derived from an EMBL/GenBank/DDBJ whole genome shotgun (WGS) entry which is preliminary data.</text>
</comment>